<evidence type="ECO:0000313" key="2">
    <source>
        <dbReference type="EMBL" id="KAF3423340.1"/>
    </source>
</evidence>
<feature type="compositionally biased region" description="Polar residues" evidence="1">
    <location>
        <begin position="286"/>
        <end position="301"/>
    </location>
</feature>
<dbReference type="EMBL" id="WNWW01000576">
    <property type="protein sequence ID" value="KAF3423340.1"/>
    <property type="molecule type" value="Genomic_DNA"/>
</dbReference>
<evidence type="ECO:0000313" key="3">
    <source>
        <dbReference type="Proteomes" id="UP000655588"/>
    </source>
</evidence>
<accession>A0A833VRK7</accession>
<organism evidence="2 3">
    <name type="scientific">Frieseomelitta varia</name>
    <dbReference type="NCBI Taxonomy" id="561572"/>
    <lineage>
        <taxon>Eukaryota</taxon>
        <taxon>Metazoa</taxon>
        <taxon>Ecdysozoa</taxon>
        <taxon>Arthropoda</taxon>
        <taxon>Hexapoda</taxon>
        <taxon>Insecta</taxon>
        <taxon>Pterygota</taxon>
        <taxon>Neoptera</taxon>
        <taxon>Endopterygota</taxon>
        <taxon>Hymenoptera</taxon>
        <taxon>Apocrita</taxon>
        <taxon>Aculeata</taxon>
        <taxon>Apoidea</taxon>
        <taxon>Anthophila</taxon>
        <taxon>Apidae</taxon>
        <taxon>Frieseomelitta</taxon>
    </lineage>
</organism>
<name>A0A833VRK7_9HYME</name>
<dbReference type="Proteomes" id="UP000655588">
    <property type="component" value="Unassembled WGS sequence"/>
</dbReference>
<keyword evidence="3" id="KW-1185">Reference proteome</keyword>
<proteinExistence type="predicted"/>
<feature type="region of interest" description="Disordered" evidence="1">
    <location>
        <begin position="255"/>
        <end position="301"/>
    </location>
</feature>
<feature type="region of interest" description="Disordered" evidence="1">
    <location>
        <begin position="1"/>
        <end position="32"/>
    </location>
</feature>
<dbReference type="AlphaFoldDB" id="A0A833VRK7"/>
<evidence type="ECO:0000256" key="1">
    <source>
        <dbReference type="SAM" id="MobiDB-lite"/>
    </source>
</evidence>
<feature type="compositionally biased region" description="Basic and acidic residues" evidence="1">
    <location>
        <begin position="267"/>
        <end position="285"/>
    </location>
</feature>
<dbReference type="OrthoDB" id="7700717at2759"/>
<gene>
    <name evidence="2" type="ORF">E2986_04539</name>
</gene>
<feature type="compositionally biased region" description="Polar residues" evidence="1">
    <location>
        <begin position="10"/>
        <end position="31"/>
    </location>
</feature>
<comment type="caution">
    <text evidence="2">The sequence shown here is derived from an EMBL/GenBank/DDBJ whole genome shotgun (WGS) entry which is preliminary data.</text>
</comment>
<reference evidence="2" key="1">
    <citation type="submission" date="2019-11" db="EMBL/GenBank/DDBJ databases">
        <title>The nuclear and mitochondrial genomes of Frieseomelitta varia - a highly eusocial stingless bee (Meliponini) with a permanently sterile worker caste.</title>
        <authorList>
            <person name="Freitas F.C.P."/>
            <person name="Lourenco A.P."/>
            <person name="Nunes F.M.F."/>
            <person name="Paschoal A.R."/>
            <person name="Abreu F.C.P."/>
            <person name="Barbin F.O."/>
            <person name="Bataglia L."/>
            <person name="Cardoso-Junior C.A.M."/>
            <person name="Cervoni M.S."/>
            <person name="Silva S.R."/>
            <person name="Dalarmi F."/>
            <person name="Del Lama M.A."/>
            <person name="Depintor T.S."/>
            <person name="Ferreira K.M."/>
            <person name="Goria P.S."/>
            <person name="Jaskot M.C."/>
            <person name="Lago D.C."/>
            <person name="Luna-Lucena D."/>
            <person name="Moda L.M."/>
            <person name="Nascimento L."/>
            <person name="Pedrino M."/>
            <person name="Rabico F.O."/>
            <person name="Sanches F.C."/>
            <person name="Santos D.E."/>
            <person name="Santos C.G."/>
            <person name="Vieira J."/>
            <person name="Lopes T.F."/>
            <person name="Barchuk A.R."/>
            <person name="Hartfelder K."/>
            <person name="Simoes Z.L.P."/>
            <person name="Bitondi M.M.G."/>
            <person name="Pinheiro D.G."/>
        </authorList>
    </citation>
    <scope>NUCLEOTIDE SEQUENCE</scope>
    <source>
        <strain evidence="2">USP_RPSP 00005682</strain>
        <tissue evidence="2">Whole individual</tissue>
    </source>
</reference>
<protein>
    <submittedName>
        <fullName evidence="2">Uncharacterized protein</fullName>
    </submittedName>
</protein>
<sequence>MNNRREASSHTRGMRSNSPRRCTSNAYQQDYASEHNIQYPEERSSVESVVETEEPGINKNNIHNYPDESVYVKALPKHNHAAVRERYQRFNNYSEFSMPEVTAMQKLQRLKELQMKRDISERYYSQEIKRLIGEYYFGPKIASPSLKQTGKLQSSSFHPSSADRVKNNLEPCGTMTTITRLDCGCIQETTRPIFTTARGRVLRRNCRNLSQDEKLLKLTSLNPQEHLFSSLEQPKDRYHTKVKKRLSMDPRTYSKICSAGDQEFETENEKKNEEPETEVTEHDSRTLSPQRKFSDTSANSY</sequence>